<evidence type="ECO:0000256" key="2">
    <source>
        <dbReference type="ARBA" id="ARBA00022803"/>
    </source>
</evidence>
<dbReference type="SMART" id="SM00028">
    <property type="entry name" value="TPR"/>
    <property type="match status" value="2"/>
</dbReference>
<keyword evidence="2" id="KW-0802">TPR repeat</keyword>
<keyword evidence="1" id="KW-0677">Repeat</keyword>
<dbReference type="Gene3D" id="1.25.40.10">
    <property type="entry name" value="Tetratricopeptide repeat domain"/>
    <property type="match status" value="1"/>
</dbReference>
<dbReference type="Pfam" id="PF13374">
    <property type="entry name" value="TPR_10"/>
    <property type="match status" value="2"/>
</dbReference>
<dbReference type="Proteomes" id="UP000800038">
    <property type="component" value="Unassembled WGS sequence"/>
</dbReference>
<dbReference type="SUPFAM" id="SSF48452">
    <property type="entry name" value="TPR-like"/>
    <property type="match status" value="1"/>
</dbReference>
<dbReference type="PANTHER" id="PTHR45641">
    <property type="entry name" value="TETRATRICOPEPTIDE REPEAT PROTEIN (AFU_ORTHOLOGUE AFUA_6G03870)"/>
    <property type="match status" value="1"/>
</dbReference>
<evidence type="ECO:0000256" key="1">
    <source>
        <dbReference type="ARBA" id="ARBA00022737"/>
    </source>
</evidence>
<dbReference type="PANTHER" id="PTHR45641:SF19">
    <property type="entry name" value="NEPHROCYSTIN-3"/>
    <property type="match status" value="1"/>
</dbReference>
<dbReference type="Pfam" id="PF13424">
    <property type="entry name" value="TPR_12"/>
    <property type="match status" value="1"/>
</dbReference>
<dbReference type="EMBL" id="ML976000">
    <property type="protein sequence ID" value="KAF1947060.1"/>
    <property type="molecule type" value="Genomic_DNA"/>
</dbReference>
<organism evidence="3 4">
    <name type="scientific">Clathrospora elynae</name>
    <dbReference type="NCBI Taxonomy" id="706981"/>
    <lineage>
        <taxon>Eukaryota</taxon>
        <taxon>Fungi</taxon>
        <taxon>Dikarya</taxon>
        <taxon>Ascomycota</taxon>
        <taxon>Pezizomycotina</taxon>
        <taxon>Dothideomycetes</taxon>
        <taxon>Pleosporomycetidae</taxon>
        <taxon>Pleosporales</taxon>
        <taxon>Diademaceae</taxon>
        <taxon>Clathrospora</taxon>
    </lineage>
</organism>
<dbReference type="OrthoDB" id="5986190at2759"/>
<dbReference type="InterPro" id="IPR019734">
    <property type="entry name" value="TPR_rpt"/>
</dbReference>
<gene>
    <name evidence="3" type="ORF">EJ02DRAFT_489521</name>
</gene>
<dbReference type="AlphaFoldDB" id="A0A6A5T4F3"/>
<proteinExistence type="predicted"/>
<keyword evidence="4" id="KW-1185">Reference proteome</keyword>
<evidence type="ECO:0000313" key="3">
    <source>
        <dbReference type="EMBL" id="KAF1947060.1"/>
    </source>
</evidence>
<accession>A0A6A5T4F3</accession>
<dbReference type="InterPro" id="IPR011990">
    <property type="entry name" value="TPR-like_helical_dom_sf"/>
</dbReference>
<evidence type="ECO:0000313" key="4">
    <source>
        <dbReference type="Proteomes" id="UP000800038"/>
    </source>
</evidence>
<reference evidence="3" key="1">
    <citation type="journal article" date="2020" name="Stud. Mycol.">
        <title>101 Dothideomycetes genomes: a test case for predicting lifestyles and emergence of pathogens.</title>
        <authorList>
            <person name="Haridas S."/>
            <person name="Albert R."/>
            <person name="Binder M."/>
            <person name="Bloem J."/>
            <person name="Labutti K."/>
            <person name="Salamov A."/>
            <person name="Andreopoulos B."/>
            <person name="Baker S."/>
            <person name="Barry K."/>
            <person name="Bills G."/>
            <person name="Bluhm B."/>
            <person name="Cannon C."/>
            <person name="Castanera R."/>
            <person name="Culley D."/>
            <person name="Daum C."/>
            <person name="Ezra D."/>
            <person name="Gonzalez J."/>
            <person name="Henrissat B."/>
            <person name="Kuo A."/>
            <person name="Liang C."/>
            <person name="Lipzen A."/>
            <person name="Lutzoni F."/>
            <person name="Magnuson J."/>
            <person name="Mondo S."/>
            <person name="Nolan M."/>
            <person name="Ohm R."/>
            <person name="Pangilinan J."/>
            <person name="Park H.-J."/>
            <person name="Ramirez L."/>
            <person name="Alfaro M."/>
            <person name="Sun H."/>
            <person name="Tritt A."/>
            <person name="Yoshinaga Y."/>
            <person name="Zwiers L.-H."/>
            <person name="Turgeon B."/>
            <person name="Goodwin S."/>
            <person name="Spatafora J."/>
            <person name="Crous P."/>
            <person name="Grigoriev I."/>
        </authorList>
    </citation>
    <scope>NUCLEOTIDE SEQUENCE</scope>
    <source>
        <strain evidence="3">CBS 161.51</strain>
    </source>
</reference>
<sequence length="190" mass="22185">MEDYERAEPLYCEVLESTRRLFGDDNIEIITDHTNLDFIYIDMGRYDEAENLTRKALDKSESIQGYEHSTMLEKRNHLVLVFERKKIYQEAEKLWREVLHSKERPFESNSPRIAFSICHLAQNYVHQGRLEEALPLHEKALQIRTSLGDDHYQNLESMAYVSFMMSTTQIAGGRGIASHCATRTNRGAWL</sequence>
<name>A0A6A5T4F3_9PLEO</name>
<protein>
    <submittedName>
        <fullName evidence="3">Uncharacterized protein</fullName>
    </submittedName>
</protein>